<dbReference type="AlphaFoldDB" id="A0AA42DLT7"/>
<keyword evidence="2" id="KW-1185">Reference proteome</keyword>
<dbReference type="Proteomes" id="UP001169242">
    <property type="component" value="Unassembled WGS sequence"/>
</dbReference>
<comment type="caution">
    <text evidence="1">The sequence shown here is derived from an EMBL/GenBank/DDBJ whole genome shotgun (WGS) entry which is preliminary data.</text>
</comment>
<sequence length="315" mass="36608">MNEIRTSLPTESKRGSYKANKFLIDENGKLLGVGYENDKIKIESPKDRSYEQLEKSNKKKENRSIVSEYVTNLIDSNFYFYFYNEGLDSIDTKEIYKLRFLYLCTYAGYYDKKNGGAYIGHRNGNRFDKKKVKQLLGVSENKANDTIKELLKVELLIEDKEGFKVNSKYVKRGNLTSKEKKKQFTRVFNNGLRELYNNCKPTQHGQLYYLFKMLPYVNTKFNAICQNPNETIDEKVIPLKLSEICEVTNYDVSKAKRFEKEMLKLEVFGQYALAIVINGSGTCYKINPQIMYAGNTVEDTEALNELLTFDFKAKK</sequence>
<name>A0AA42DLT7_9FIRM</name>
<accession>A0AA42DLT7</accession>
<protein>
    <submittedName>
        <fullName evidence="1">Uncharacterized protein</fullName>
    </submittedName>
</protein>
<organism evidence="1 2">
    <name type="scientific">Holtiella tumoricola</name>
    <dbReference type="NCBI Taxonomy" id="3018743"/>
    <lineage>
        <taxon>Bacteria</taxon>
        <taxon>Bacillati</taxon>
        <taxon>Bacillota</taxon>
        <taxon>Clostridia</taxon>
        <taxon>Lachnospirales</taxon>
        <taxon>Cellulosilyticaceae</taxon>
        <taxon>Holtiella</taxon>
    </lineage>
</organism>
<dbReference type="EMBL" id="JAQIFT010000035">
    <property type="protein sequence ID" value="MDA3731429.1"/>
    <property type="molecule type" value="Genomic_DNA"/>
</dbReference>
<proteinExistence type="predicted"/>
<reference evidence="1" key="1">
    <citation type="journal article" date="2023" name="Int. J. Syst. Evol. Microbiol.">
        <title>&lt;i&gt;Holtiella tumoricola&lt;/i&gt; gen. nov. sp. nov., isolated from a human clinical sample.</title>
        <authorList>
            <person name="Allen-Vercoe E."/>
            <person name="Daigneault M.C."/>
            <person name="Vancuren S.J."/>
            <person name="Cochrane K."/>
            <person name="O'Neal L.L."/>
            <person name="Sankaranarayanan K."/>
            <person name="Lawson P.A."/>
        </authorList>
    </citation>
    <scope>NUCLEOTIDE SEQUENCE</scope>
    <source>
        <strain evidence="1">CC70A</strain>
    </source>
</reference>
<evidence type="ECO:0000313" key="2">
    <source>
        <dbReference type="Proteomes" id="UP001169242"/>
    </source>
</evidence>
<dbReference type="RefSeq" id="WP_271011817.1">
    <property type="nucleotide sequence ID" value="NZ_JAQIFT010000035.1"/>
</dbReference>
<gene>
    <name evidence="1" type="ORF">PBV87_08060</name>
</gene>
<evidence type="ECO:0000313" key="1">
    <source>
        <dbReference type="EMBL" id="MDA3731429.1"/>
    </source>
</evidence>